<accession>A0ABW6D748</accession>
<reference evidence="1 2" key="1">
    <citation type="submission" date="2024-03" db="EMBL/GenBank/DDBJ databases">
        <title>Aquirufa genome sequencing.</title>
        <authorList>
            <person name="Pitt A."/>
            <person name="Hahn M.W."/>
        </authorList>
    </citation>
    <scope>NUCLEOTIDE SEQUENCE [LARGE SCALE GENOMIC DNA]</scope>
    <source>
        <strain evidence="1 2">KTFRIE-69F</strain>
    </source>
</reference>
<dbReference type="PROSITE" id="PS51257">
    <property type="entry name" value="PROKAR_LIPOPROTEIN"/>
    <property type="match status" value="1"/>
</dbReference>
<dbReference type="RefSeq" id="WP_377979250.1">
    <property type="nucleotide sequence ID" value="NZ_JBBKXY010000003.1"/>
</dbReference>
<dbReference type="EMBL" id="JBBKXY010000003">
    <property type="protein sequence ID" value="MFD3294031.1"/>
    <property type="molecule type" value="Genomic_DNA"/>
</dbReference>
<keyword evidence="2" id="KW-1185">Reference proteome</keyword>
<organism evidence="1 2">
    <name type="scientific">Aquirufa originis</name>
    <dbReference type="NCBI Taxonomy" id="3096514"/>
    <lineage>
        <taxon>Bacteria</taxon>
        <taxon>Pseudomonadati</taxon>
        <taxon>Bacteroidota</taxon>
        <taxon>Cytophagia</taxon>
        <taxon>Cytophagales</taxon>
        <taxon>Flectobacillaceae</taxon>
        <taxon>Aquirufa</taxon>
    </lineage>
</organism>
<evidence type="ECO:0000313" key="1">
    <source>
        <dbReference type="EMBL" id="MFD3294031.1"/>
    </source>
</evidence>
<proteinExistence type="predicted"/>
<name>A0ABW6D748_9BACT</name>
<gene>
    <name evidence="1" type="ORF">SKC35_10055</name>
</gene>
<comment type="caution">
    <text evidence="1">The sequence shown here is derived from an EMBL/GenBank/DDBJ whole genome shotgun (WGS) entry which is preliminary data.</text>
</comment>
<protein>
    <recommendedName>
        <fullName evidence="3">SprT-like domain-containing protein</fullName>
    </recommendedName>
</protein>
<evidence type="ECO:0000313" key="2">
    <source>
        <dbReference type="Proteomes" id="UP001598112"/>
    </source>
</evidence>
<dbReference type="Proteomes" id="UP001598112">
    <property type="component" value="Unassembled WGS sequence"/>
</dbReference>
<evidence type="ECO:0008006" key="3">
    <source>
        <dbReference type="Google" id="ProtNLM"/>
    </source>
</evidence>
<sequence>MKNQISILSGLILTCVISLLSCTKETIIEPENSISTWYGLNKNPASLEVVQWDKMITLQLSDSSLAYSVPVRDSANIKELIFFIDAGKQEAVYKIYSPLKNGLELKVYSISGILLKNGIISRPPSRKKSNIPYREMRNDIEVGTMLNEVIVTAPRLNGSDWSAWTDVHYGGSEDYSQGYLPYFGGGGGGGNSSPINFSDYNYTKITNNLTNPCFIQVLEELQAGNAYGRVGEILRKFGLENSGLNFTINEKELPISYSKKKVNGLEYDIINRIFGNTVDNTISLNPVTLNQASKEFIAATILHEMLHVYINIDGLTEHNQIIENYTNGISEMLISIYHMHPSEAKNISYSGLRSTGFYTKNILPNSILHNSINLSISNYANYLNNMNHGKYCNN</sequence>